<name>A0A7J6V633_THATH</name>
<dbReference type="PANTHER" id="PTHR33710">
    <property type="entry name" value="BNAC02G09200D PROTEIN"/>
    <property type="match status" value="1"/>
</dbReference>
<dbReference type="PANTHER" id="PTHR33710:SF71">
    <property type="entry name" value="ENDONUCLEASE_EXONUCLEASE_PHOSPHATASE DOMAIN-CONTAINING PROTEIN"/>
    <property type="match status" value="1"/>
</dbReference>
<comment type="caution">
    <text evidence="1">The sequence shown here is derived from an EMBL/GenBank/DDBJ whole genome shotgun (WGS) entry which is preliminary data.</text>
</comment>
<sequence length="121" mass="14222">MSKIDRYMVNVEWTSMFPNSAAEFLHLDVSDHSHVLVLWHASGRKIWPFRFNNAWSLYPFFKDVLMSVWNQHAPGDLVTAISSKLKILKLKLKGWSKLHFSNFHERVAAARIDLHDFQEKL</sequence>
<protein>
    <submittedName>
        <fullName evidence="1">Uncharacterized protein</fullName>
    </submittedName>
</protein>
<evidence type="ECO:0000313" key="2">
    <source>
        <dbReference type="Proteomes" id="UP000554482"/>
    </source>
</evidence>
<proteinExistence type="predicted"/>
<reference evidence="1 2" key="1">
    <citation type="submission" date="2020-06" db="EMBL/GenBank/DDBJ databases">
        <title>Transcriptomic and genomic resources for Thalictrum thalictroides and T. hernandezii: Facilitating candidate gene discovery in an emerging model plant lineage.</title>
        <authorList>
            <person name="Arias T."/>
            <person name="Riano-Pachon D.M."/>
            <person name="Di Stilio V.S."/>
        </authorList>
    </citation>
    <scope>NUCLEOTIDE SEQUENCE [LARGE SCALE GENOMIC DNA]</scope>
    <source>
        <strain evidence="2">cv. WT478/WT964</strain>
        <tissue evidence="1">Leaves</tissue>
    </source>
</reference>
<evidence type="ECO:0000313" key="1">
    <source>
        <dbReference type="EMBL" id="KAF5180539.1"/>
    </source>
</evidence>
<dbReference type="OrthoDB" id="1433961at2759"/>
<dbReference type="Proteomes" id="UP000554482">
    <property type="component" value="Unassembled WGS sequence"/>
</dbReference>
<dbReference type="EMBL" id="JABWDY010037286">
    <property type="protein sequence ID" value="KAF5180539.1"/>
    <property type="molecule type" value="Genomic_DNA"/>
</dbReference>
<dbReference type="AlphaFoldDB" id="A0A7J6V633"/>
<gene>
    <name evidence="1" type="ORF">FRX31_029874</name>
</gene>
<keyword evidence="2" id="KW-1185">Reference proteome</keyword>
<organism evidence="1 2">
    <name type="scientific">Thalictrum thalictroides</name>
    <name type="common">Rue-anemone</name>
    <name type="synonym">Anemone thalictroides</name>
    <dbReference type="NCBI Taxonomy" id="46969"/>
    <lineage>
        <taxon>Eukaryota</taxon>
        <taxon>Viridiplantae</taxon>
        <taxon>Streptophyta</taxon>
        <taxon>Embryophyta</taxon>
        <taxon>Tracheophyta</taxon>
        <taxon>Spermatophyta</taxon>
        <taxon>Magnoliopsida</taxon>
        <taxon>Ranunculales</taxon>
        <taxon>Ranunculaceae</taxon>
        <taxon>Thalictroideae</taxon>
        <taxon>Thalictrum</taxon>
    </lineage>
</organism>
<accession>A0A7J6V633</accession>